<evidence type="ECO:0000313" key="2">
    <source>
        <dbReference type="Proteomes" id="UP000008854"/>
    </source>
</evidence>
<proteinExistence type="predicted"/>
<sequence>MNKLELDHHGKPGSTRRPFHELLEAILISTCQLPSNSRTIHQISSLQRFQQTNTTPSTTIPSSLNKASLSSMNNNNNKFHICVTVVRDQFPLDPQWNKLYSDQWYLSYKHLLSITLPGHHITIGPVLRITNLLPYDMIFFIFETDINGTLGSKEEACVHNIYDDEECHSIDHEHYDTSLNSTGLINNQKLLTSDSMTSMGSAIELQRLLLASK</sequence>
<accession>A0A5K4F7A7</accession>
<dbReference type="Pfam" id="PF25036">
    <property type="entry name" value="VPS13_VAB"/>
    <property type="match status" value="1"/>
</dbReference>
<dbReference type="Proteomes" id="UP000008854">
    <property type="component" value="Unassembled WGS sequence"/>
</dbReference>
<dbReference type="WBParaSite" id="Smp_329130.1">
    <property type="protein sequence ID" value="Smp_329130.1"/>
    <property type="gene ID" value="Smp_329130"/>
</dbReference>
<evidence type="ECO:0000313" key="3">
    <source>
        <dbReference type="WBParaSite" id="Smp_329130.1"/>
    </source>
</evidence>
<keyword evidence="2" id="KW-1185">Reference proteome</keyword>
<protein>
    <submittedName>
        <fullName evidence="3">CST complex subunit CTC1</fullName>
    </submittedName>
</protein>
<dbReference type="InterPro" id="IPR009543">
    <property type="entry name" value="VPS13_VAB"/>
</dbReference>
<dbReference type="AlphaFoldDB" id="A0A5K4F7A7"/>
<name>A0A5K4F7A7_SCHMA</name>
<reference evidence="3" key="2">
    <citation type="submission" date="2019-11" db="UniProtKB">
        <authorList>
            <consortium name="WormBaseParasite"/>
        </authorList>
    </citation>
    <scope>IDENTIFICATION</scope>
    <source>
        <strain evidence="3">Puerto Rican</strain>
    </source>
</reference>
<reference evidence="2" key="1">
    <citation type="journal article" date="2012" name="PLoS Negl. Trop. Dis.">
        <title>A systematically improved high quality genome and transcriptome of the human blood fluke Schistosoma mansoni.</title>
        <authorList>
            <person name="Protasio A.V."/>
            <person name="Tsai I.J."/>
            <person name="Babbage A."/>
            <person name="Nichol S."/>
            <person name="Hunt M."/>
            <person name="Aslett M.A."/>
            <person name="De Silva N."/>
            <person name="Velarde G.S."/>
            <person name="Anderson T.J."/>
            <person name="Clark R.C."/>
            <person name="Davidson C."/>
            <person name="Dillon G.P."/>
            <person name="Holroyd N.E."/>
            <person name="LoVerde P.T."/>
            <person name="Lloyd C."/>
            <person name="McQuillan J."/>
            <person name="Oliveira G."/>
            <person name="Otto T.D."/>
            <person name="Parker-Manuel S.J."/>
            <person name="Quail M.A."/>
            <person name="Wilson R.A."/>
            <person name="Zerlotini A."/>
            <person name="Dunne D.W."/>
            <person name="Berriman M."/>
        </authorList>
    </citation>
    <scope>NUCLEOTIDE SEQUENCE [LARGE SCALE GENOMIC DNA]</scope>
    <source>
        <strain evidence="2">Puerto Rican</strain>
    </source>
</reference>
<dbReference type="InParanoid" id="A0A5K4F7A7"/>
<evidence type="ECO:0000259" key="1">
    <source>
        <dbReference type="Pfam" id="PF25036"/>
    </source>
</evidence>
<feature type="domain" description="Vacuolar protein sorting-associated protein 13 VPS13 adaptor binding" evidence="1">
    <location>
        <begin position="108"/>
        <end position="162"/>
    </location>
</feature>
<organism evidence="2 3">
    <name type="scientific">Schistosoma mansoni</name>
    <name type="common">Blood fluke</name>
    <dbReference type="NCBI Taxonomy" id="6183"/>
    <lineage>
        <taxon>Eukaryota</taxon>
        <taxon>Metazoa</taxon>
        <taxon>Spiralia</taxon>
        <taxon>Lophotrochozoa</taxon>
        <taxon>Platyhelminthes</taxon>
        <taxon>Trematoda</taxon>
        <taxon>Digenea</taxon>
        <taxon>Strigeidida</taxon>
        <taxon>Schistosomatoidea</taxon>
        <taxon>Schistosomatidae</taxon>
        <taxon>Schistosoma</taxon>
    </lineage>
</organism>